<dbReference type="InterPro" id="IPR012337">
    <property type="entry name" value="RNaseH-like_sf"/>
</dbReference>
<dbReference type="SUPFAM" id="SSF53098">
    <property type="entry name" value="Ribonuclease H-like"/>
    <property type="match status" value="1"/>
</dbReference>
<keyword evidence="2" id="KW-1185">Reference proteome</keyword>
<proteinExistence type="predicted"/>
<dbReference type="EMBL" id="CAJVQA010000679">
    <property type="protein sequence ID" value="CAG8485994.1"/>
    <property type="molecule type" value="Genomic_DNA"/>
</dbReference>
<dbReference type="OrthoDB" id="2420738at2759"/>
<dbReference type="Proteomes" id="UP000789759">
    <property type="component" value="Unassembled WGS sequence"/>
</dbReference>
<evidence type="ECO:0000313" key="2">
    <source>
        <dbReference type="Proteomes" id="UP000789759"/>
    </source>
</evidence>
<feature type="non-terminal residue" evidence="1">
    <location>
        <position position="1"/>
    </location>
</feature>
<organism evidence="1 2">
    <name type="scientific">Cetraspora pellucida</name>
    <dbReference type="NCBI Taxonomy" id="1433469"/>
    <lineage>
        <taxon>Eukaryota</taxon>
        <taxon>Fungi</taxon>
        <taxon>Fungi incertae sedis</taxon>
        <taxon>Mucoromycota</taxon>
        <taxon>Glomeromycotina</taxon>
        <taxon>Glomeromycetes</taxon>
        <taxon>Diversisporales</taxon>
        <taxon>Gigasporaceae</taxon>
        <taxon>Cetraspora</taxon>
    </lineage>
</organism>
<name>A0A9N8WIM2_9GLOM</name>
<comment type="caution">
    <text evidence="1">The sequence shown here is derived from an EMBL/GenBank/DDBJ whole genome shotgun (WGS) entry which is preliminary data.</text>
</comment>
<sequence length="222" mass="25037">KAAEELGFRRVLVNKGGQPKAVVWDNFITGEPDGKGHYDAKCKYCVKENWQCGRSAGVIKDNYTYLQDLAQILFAIVPSQASCECNFSVLQCLYNTYCSRLSPEKIESMTQIHSFYISNLKNELKYYGKELSKGKLRDSALALTTYATTENHVVLEHEYASKSVQSINEKLQISFIVDLSHTNFDGQGNFEDISFTTQGSGNMEFDPVTIVESEFQFANEDL</sequence>
<evidence type="ECO:0000313" key="1">
    <source>
        <dbReference type="EMBL" id="CAG8485994.1"/>
    </source>
</evidence>
<reference evidence="1" key="1">
    <citation type="submission" date="2021-06" db="EMBL/GenBank/DDBJ databases">
        <authorList>
            <person name="Kallberg Y."/>
            <person name="Tangrot J."/>
            <person name="Rosling A."/>
        </authorList>
    </citation>
    <scope>NUCLEOTIDE SEQUENCE</scope>
    <source>
        <strain evidence="1">FL966</strain>
    </source>
</reference>
<accession>A0A9N8WIM2</accession>
<dbReference type="AlphaFoldDB" id="A0A9N8WIM2"/>
<gene>
    <name evidence="1" type="ORF">CPELLU_LOCUS1748</name>
</gene>
<protein>
    <submittedName>
        <fullName evidence="1">4476_t:CDS:1</fullName>
    </submittedName>
</protein>